<feature type="compositionally biased region" description="Low complexity" evidence="4">
    <location>
        <begin position="740"/>
        <end position="752"/>
    </location>
</feature>
<organism evidence="5 6">
    <name type="scientific">Colletotrichum simmondsii</name>
    <dbReference type="NCBI Taxonomy" id="703756"/>
    <lineage>
        <taxon>Eukaryota</taxon>
        <taxon>Fungi</taxon>
        <taxon>Dikarya</taxon>
        <taxon>Ascomycota</taxon>
        <taxon>Pezizomycotina</taxon>
        <taxon>Sordariomycetes</taxon>
        <taxon>Hypocreomycetidae</taxon>
        <taxon>Glomerellales</taxon>
        <taxon>Glomerellaceae</taxon>
        <taxon>Colletotrichum</taxon>
        <taxon>Colletotrichum acutatum species complex</taxon>
    </lineage>
</organism>
<dbReference type="Proteomes" id="UP000070328">
    <property type="component" value="Unassembled WGS sequence"/>
</dbReference>
<feature type="compositionally biased region" description="Basic residues" evidence="4">
    <location>
        <begin position="9"/>
        <end position="24"/>
    </location>
</feature>
<feature type="compositionally biased region" description="Low complexity" evidence="4">
    <location>
        <begin position="710"/>
        <end position="727"/>
    </location>
</feature>
<protein>
    <submittedName>
        <fullName evidence="5">NIMA interactive protein</fullName>
    </submittedName>
</protein>
<evidence type="ECO:0000313" key="6">
    <source>
        <dbReference type="Proteomes" id="UP000070328"/>
    </source>
</evidence>
<feature type="compositionally biased region" description="Low complexity" evidence="4">
    <location>
        <begin position="830"/>
        <end position="847"/>
    </location>
</feature>
<dbReference type="Pfam" id="PF11559">
    <property type="entry name" value="ADIP"/>
    <property type="match status" value="1"/>
</dbReference>
<dbReference type="OrthoDB" id="312015at2759"/>
<proteinExistence type="inferred from homology"/>
<feature type="coiled-coil region" evidence="3">
    <location>
        <begin position="192"/>
        <end position="254"/>
    </location>
</feature>
<reference evidence="5 6" key="1">
    <citation type="submission" date="2014-02" db="EMBL/GenBank/DDBJ databases">
        <title>The genome sequence of Colletotrichum simmondsii CBS122122.</title>
        <authorList>
            <person name="Baroncelli R."/>
            <person name="Thon M.R."/>
        </authorList>
    </citation>
    <scope>NUCLEOTIDE SEQUENCE [LARGE SCALE GENOMIC DNA]</scope>
    <source>
        <strain evidence="5 6">CBS122122</strain>
    </source>
</reference>
<dbReference type="AlphaFoldDB" id="A0A135SVL1"/>
<name>A0A135SVL1_9PEZI</name>
<keyword evidence="6" id="KW-1185">Reference proteome</keyword>
<feature type="compositionally biased region" description="Basic and acidic residues" evidence="4">
    <location>
        <begin position="813"/>
        <end position="822"/>
    </location>
</feature>
<feature type="compositionally biased region" description="Low complexity" evidence="4">
    <location>
        <begin position="668"/>
        <end position="679"/>
    </location>
</feature>
<evidence type="ECO:0000256" key="4">
    <source>
        <dbReference type="SAM" id="MobiDB-lite"/>
    </source>
</evidence>
<gene>
    <name evidence="5" type="ORF">CSIM01_06623</name>
</gene>
<feature type="compositionally biased region" description="Basic and acidic residues" evidence="4">
    <location>
        <begin position="612"/>
        <end position="633"/>
    </location>
</feature>
<feature type="region of interest" description="Disordered" evidence="4">
    <location>
        <begin position="542"/>
        <end position="567"/>
    </location>
</feature>
<feature type="compositionally biased region" description="Acidic residues" evidence="4">
    <location>
        <begin position="495"/>
        <end position="519"/>
    </location>
</feature>
<feature type="compositionally biased region" description="Basic residues" evidence="4">
    <location>
        <begin position="901"/>
        <end position="918"/>
    </location>
</feature>
<feature type="compositionally biased region" description="Basic and acidic residues" evidence="4">
    <location>
        <begin position="871"/>
        <end position="888"/>
    </location>
</feature>
<feature type="compositionally biased region" description="Polar residues" evidence="4">
    <location>
        <begin position="728"/>
        <end position="739"/>
    </location>
</feature>
<evidence type="ECO:0000313" key="5">
    <source>
        <dbReference type="EMBL" id="KXH39906.1"/>
    </source>
</evidence>
<comment type="caution">
    <text evidence="5">The sequence shown here is derived from an EMBL/GenBank/DDBJ whole genome shotgun (WGS) entry which is preliminary data.</text>
</comment>
<accession>A0A135SVL1</accession>
<feature type="compositionally biased region" description="Polar residues" evidence="4">
    <location>
        <begin position="890"/>
        <end position="899"/>
    </location>
</feature>
<keyword evidence="2 3" id="KW-0175">Coiled coil</keyword>
<feature type="region of interest" description="Disordered" evidence="4">
    <location>
        <begin position="306"/>
        <end position="325"/>
    </location>
</feature>
<evidence type="ECO:0000256" key="3">
    <source>
        <dbReference type="SAM" id="Coils"/>
    </source>
</evidence>
<feature type="compositionally biased region" description="Polar residues" evidence="4">
    <location>
        <begin position="43"/>
        <end position="57"/>
    </location>
</feature>
<feature type="region of interest" description="Disordered" evidence="4">
    <location>
        <begin position="582"/>
        <end position="942"/>
    </location>
</feature>
<feature type="compositionally biased region" description="Polar residues" evidence="4">
    <location>
        <begin position="763"/>
        <end position="775"/>
    </location>
</feature>
<dbReference type="EMBL" id="JFBX01000382">
    <property type="protein sequence ID" value="KXH39906.1"/>
    <property type="molecule type" value="Genomic_DNA"/>
</dbReference>
<feature type="region of interest" description="Disordered" evidence="4">
    <location>
        <begin position="495"/>
        <end position="526"/>
    </location>
</feature>
<feature type="compositionally biased region" description="Acidic residues" evidence="4">
    <location>
        <begin position="550"/>
        <end position="567"/>
    </location>
</feature>
<evidence type="ECO:0000256" key="2">
    <source>
        <dbReference type="ARBA" id="ARBA00023054"/>
    </source>
</evidence>
<comment type="similarity">
    <text evidence="1">Belongs to the ADIP family.</text>
</comment>
<evidence type="ECO:0000256" key="1">
    <source>
        <dbReference type="ARBA" id="ARBA00009291"/>
    </source>
</evidence>
<sequence>MSPPPRKILTQRRRASRHSTAHSRFHIQQKLALADHAEKGTDPSLSCISSEPGTTNTHQRHSSFPFDDTLSALLSIFSHKLFEPLKNHIPPHVLTKRDTLQQALLVVRSSRRDNTSTTMAENDNLRTASLYINNQLLSRGLLRDGQTINFADPDDYPGGAEATMGKIMSIVNDLILRRDRDAEQRENLSTTMRTVRAENLRYTNDIARLSEKHIEAQRKLDISEATENTLRTQLKSADAAVRGLKDEVARAKTLVAQTRASCATEVRRRDRQIDGLKKQLGEAGRPRGTAKSSAVTVISVVAGEGENKISPKRGGKTAAATEDSSYDLRTETNEFLTGLARNLSEENESLLNLVRRTTKSLREMSGCDTRTSQGDGHAVALPTAEDMANELDAILEHLRSILTNPSFAPIEEVEVREEEIARLRAGWVKMENRWQEAVHLIDGWRRRMVADGKSVNMEELKMGLRLSPVRIRNVEETHQGGIDMHELSCVQEECTADLEEEGEEEEEEEEEEIDYDDLPESPCPAPQRVESLHLVPAPAEYNSAPREQEYDQDDQPSDYESSIFEDVDVEELDIEEPNVQILQQSTAYLSSPPLPPPPQMSPLREMPSAGNRDARLRRDVRGDYDTMANEKPRTIRAVDVAPKPPPHLVQLPRSPQKPAHPVDDRSRTTSAASIASESTHNGAPLITPTGTPPPEVNQTPTARKLPKPPRLVSAAPAAPSPAVAAPRENQSPVKNIRTVSQESQESQSSQESCEGAPPAPAVQPNSNSNNKNATPHRTPLRRVPSRLPLPRPSDPPPQQSPLTMATIAAKLAASEREADAARVRAKLKAARGGALGKPMAAPQQQQHMPPPPPETIVAIPQEPQPPVDSPAKTRADRGDLDPVKRDISQDDQVQQSPLQPTKRKRDRRVSKVASRRRSTLSPWEMESLISGNVAVPPSPARS</sequence>
<feature type="region of interest" description="Disordered" evidence="4">
    <location>
        <begin position="36"/>
        <end position="62"/>
    </location>
</feature>
<dbReference type="InterPro" id="IPR021622">
    <property type="entry name" value="Afadin/alpha-actinin-bd"/>
</dbReference>
<feature type="compositionally biased region" description="Pro residues" evidence="4">
    <location>
        <begin position="787"/>
        <end position="799"/>
    </location>
</feature>
<feature type="region of interest" description="Disordered" evidence="4">
    <location>
        <begin position="1"/>
        <end position="24"/>
    </location>
</feature>